<dbReference type="AlphaFoldDB" id="A0A4R6MCL7"/>
<dbReference type="SUPFAM" id="SSF53300">
    <property type="entry name" value="vWA-like"/>
    <property type="match status" value="1"/>
</dbReference>
<dbReference type="Gene3D" id="3.40.50.410">
    <property type="entry name" value="von Willebrand factor, type A domain"/>
    <property type="match status" value="1"/>
</dbReference>
<dbReference type="InterPro" id="IPR052989">
    <property type="entry name" value="Mg-chelatase_DI-like"/>
</dbReference>
<dbReference type="RefSeq" id="WP_133502259.1">
    <property type="nucleotide sequence ID" value="NZ_SNXC01000009.1"/>
</dbReference>
<protein>
    <submittedName>
        <fullName evidence="3">Magnesium chelatase subunit D</fullName>
    </submittedName>
</protein>
<dbReference type="PANTHER" id="PTHR35023">
    <property type="entry name" value="CHELATASE-RELATED"/>
    <property type="match status" value="1"/>
</dbReference>
<dbReference type="Gene3D" id="1.10.8.80">
    <property type="entry name" value="Magnesium chelatase subunit I, C-Terminal domain"/>
    <property type="match status" value="1"/>
</dbReference>
<dbReference type="Pfam" id="PF13519">
    <property type="entry name" value="VWA_2"/>
    <property type="match status" value="1"/>
</dbReference>
<dbReference type="EMBL" id="SNXC01000009">
    <property type="protein sequence ID" value="TDO99398.1"/>
    <property type="molecule type" value="Genomic_DNA"/>
</dbReference>
<organism evidence="3 4">
    <name type="scientific">Marinomonas balearica</name>
    <dbReference type="NCBI Taxonomy" id="491947"/>
    <lineage>
        <taxon>Bacteria</taxon>
        <taxon>Pseudomonadati</taxon>
        <taxon>Pseudomonadota</taxon>
        <taxon>Gammaproteobacteria</taxon>
        <taxon>Oceanospirillales</taxon>
        <taxon>Oceanospirillaceae</taxon>
        <taxon>Marinomonas</taxon>
    </lineage>
</organism>
<evidence type="ECO:0000313" key="4">
    <source>
        <dbReference type="Proteomes" id="UP000294656"/>
    </source>
</evidence>
<dbReference type="Gene3D" id="3.40.50.300">
    <property type="entry name" value="P-loop containing nucleotide triphosphate hydrolases"/>
    <property type="match status" value="1"/>
</dbReference>
<feature type="compositionally biased region" description="Polar residues" evidence="1">
    <location>
        <begin position="292"/>
        <end position="301"/>
    </location>
</feature>
<dbReference type="PANTHER" id="PTHR35023:SF1">
    <property type="entry name" value="MG-PROTOPORPHYRIN IX CHELATASE"/>
    <property type="match status" value="1"/>
</dbReference>
<dbReference type="GO" id="GO:0016887">
    <property type="term" value="F:ATP hydrolysis activity"/>
    <property type="evidence" value="ECO:0007669"/>
    <property type="project" value="InterPro"/>
</dbReference>
<dbReference type="InterPro" id="IPR041628">
    <property type="entry name" value="ChlI/MoxR_AAA_lid"/>
</dbReference>
<dbReference type="InterPro" id="IPR027417">
    <property type="entry name" value="P-loop_NTPase"/>
</dbReference>
<accession>A0A4R6MCL7</accession>
<feature type="region of interest" description="Disordered" evidence="1">
    <location>
        <begin position="290"/>
        <end position="356"/>
    </location>
</feature>
<dbReference type="GO" id="GO:0005524">
    <property type="term" value="F:ATP binding"/>
    <property type="evidence" value="ECO:0007669"/>
    <property type="project" value="InterPro"/>
</dbReference>
<dbReference type="InterPro" id="IPR036465">
    <property type="entry name" value="vWFA_dom_sf"/>
</dbReference>
<feature type="domain" description="AAA+ ATPase" evidence="2">
    <location>
        <begin position="32"/>
        <end position="193"/>
    </location>
</feature>
<dbReference type="Pfam" id="PF07728">
    <property type="entry name" value="AAA_5"/>
    <property type="match status" value="1"/>
</dbReference>
<dbReference type="Pfam" id="PF17863">
    <property type="entry name" value="AAA_lid_2"/>
    <property type="match status" value="1"/>
</dbReference>
<dbReference type="OrthoDB" id="9775079at2"/>
<evidence type="ECO:0000259" key="2">
    <source>
        <dbReference type="SMART" id="SM00382"/>
    </source>
</evidence>
<dbReference type="SMART" id="SM00382">
    <property type="entry name" value="AAA"/>
    <property type="match status" value="1"/>
</dbReference>
<evidence type="ECO:0000256" key="1">
    <source>
        <dbReference type="SAM" id="MobiDB-lite"/>
    </source>
</evidence>
<proteinExistence type="predicted"/>
<sequence length="598" mass="65192">MTDFKHLTFPFSAVAGQEALKLALILCAINPKIGGVLISGPRGSAKSTLARGLSDVLPPFEGEVPVAFATLPLGTSEDRLLGAIDLQRVLNDKKIDFHPGILSKAHGGVLYVDEVNLLADNLVDQLLDVAASGLNRVERDGISHEHEAKFLLIGTMNPEEGELRPQLKDRFGLMAVLSNQYSLEERVQIVRLREEFDGNPRAFRDAFKYKQKTLKQNINSARARLANVSCSDTVRMDIASRCHDANVDGVRADIVWVRAALAHAAWRGAGSVTAEDIQAVAELVLVHRRHASSGSKGSQGESHSSTPPSASRPPSSRRPPDSYKTPSNNPSEESEASSGKPQAASDQDWGGLPPQQQSTYSKIALSKANNHSDDRPIKTALSRGPLQQCVSRKIGKDAGGYRLSNSSLSTSVNWCRTLTLSPHKWPPKLIMANEKTGLGVLNIIMLDTSASVLGQTVFSKMKGVILDISQRAYLAREQLTIFGFSEERVETILPKVRSPKDIHTLLDGLTAGGGTPLLSALSKLECEVSRHRKQYPRLSINAYIMTDGRSHMPISDMPNIDSRVIWLDTELAHVKRGRGRQFADALGAEYYTLAQLLA</sequence>
<dbReference type="Proteomes" id="UP000294656">
    <property type="component" value="Unassembled WGS sequence"/>
</dbReference>
<reference evidence="3 4" key="1">
    <citation type="submission" date="2019-03" db="EMBL/GenBank/DDBJ databases">
        <title>Genomic Encyclopedia of Type Strains, Phase III (KMG-III): the genomes of soil and plant-associated and newly described type strains.</title>
        <authorList>
            <person name="Whitman W."/>
        </authorList>
    </citation>
    <scope>NUCLEOTIDE SEQUENCE [LARGE SCALE GENOMIC DNA]</scope>
    <source>
        <strain evidence="3 4">CECT 7378</strain>
    </source>
</reference>
<name>A0A4R6MCL7_9GAMM</name>
<dbReference type="InterPro" id="IPR003593">
    <property type="entry name" value="AAA+_ATPase"/>
</dbReference>
<evidence type="ECO:0000313" key="3">
    <source>
        <dbReference type="EMBL" id="TDO99398.1"/>
    </source>
</evidence>
<dbReference type="InterPro" id="IPR011704">
    <property type="entry name" value="ATPase_dyneun-rel_AAA"/>
</dbReference>
<dbReference type="SUPFAM" id="SSF52540">
    <property type="entry name" value="P-loop containing nucleoside triphosphate hydrolases"/>
    <property type="match status" value="1"/>
</dbReference>
<feature type="compositionally biased region" description="Low complexity" evidence="1">
    <location>
        <begin position="302"/>
        <end position="314"/>
    </location>
</feature>
<keyword evidence="4" id="KW-1185">Reference proteome</keyword>
<comment type="caution">
    <text evidence="3">The sequence shown here is derived from an EMBL/GenBank/DDBJ whole genome shotgun (WGS) entry which is preliminary data.</text>
</comment>
<dbReference type="InterPro" id="IPR002035">
    <property type="entry name" value="VWF_A"/>
</dbReference>
<gene>
    <name evidence="3" type="ORF">DFP79_0379</name>
</gene>
<dbReference type="CDD" id="cd00009">
    <property type="entry name" value="AAA"/>
    <property type="match status" value="1"/>
</dbReference>